<dbReference type="Pfam" id="PF05193">
    <property type="entry name" value="Peptidase_M16_C"/>
    <property type="match status" value="1"/>
</dbReference>
<feature type="domain" description="Peptidase M16 N-terminal" evidence="8">
    <location>
        <begin position="52"/>
        <end position="157"/>
    </location>
</feature>
<feature type="region of interest" description="Disordered" evidence="6">
    <location>
        <begin position="501"/>
        <end position="581"/>
    </location>
</feature>
<organism evidence="10 11">
    <name type="scientific">Morganella psychrotolerans</name>
    <dbReference type="NCBI Taxonomy" id="368603"/>
    <lineage>
        <taxon>Bacteria</taxon>
        <taxon>Pseudomonadati</taxon>
        <taxon>Pseudomonadota</taxon>
        <taxon>Gammaproteobacteria</taxon>
        <taxon>Enterobacterales</taxon>
        <taxon>Morganellaceae</taxon>
        <taxon>Morganella</taxon>
    </lineage>
</organism>
<comment type="similarity">
    <text evidence="1">Belongs to the peptidase M16 family.</text>
</comment>
<dbReference type="GO" id="GO:0008237">
    <property type="term" value="F:metallopeptidase activity"/>
    <property type="evidence" value="ECO:0007669"/>
    <property type="project" value="UniProtKB-KW"/>
</dbReference>
<dbReference type="InterPro" id="IPR007863">
    <property type="entry name" value="Peptidase_M16_C"/>
</dbReference>
<dbReference type="PANTHER" id="PTHR43690:SF17">
    <property type="entry name" value="PROTEIN YHJJ"/>
    <property type="match status" value="1"/>
</dbReference>
<keyword evidence="3" id="KW-0378">Hydrolase</keyword>
<dbReference type="GO" id="GO:0046872">
    <property type="term" value="F:metal ion binding"/>
    <property type="evidence" value="ECO:0007669"/>
    <property type="project" value="InterPro"/>
</dbReference>
<proteinExistence type="inferred from homology"/>
<dbReference type="GO" id="GO:0006508">
    <property type="term" value="P:proteolysis"/>
    <property type="evidence" value="ECO:0007669"/>
    <property type="project" value="UniProtKB-KW"/>
</dbReference>
<dbReference type="SUPFAM" id="SSF63411">
    <property type="entry name" value="LuxS/MPP-like metallohydrolase"/>
    <property type="match status" value="1"/>
</dbReference>
<keyword evidence="2" id="KW-0645">Protease</keyword>
<sequence>MQRSYLRVLLGGVLIAATSQLHAEALQPDPAWQQGKLANGFNWQLLQTPQRPNDRVQLRLSVQTGSMMEKSAEKGFSYLIPKVVMFNSQSLNTQQLSHLLNNAIDPNMPLPPAIVSYDFTLYNLSLPNNNPELLKEALSWMADVSGHGIFNQDTVAGALAAPNSPIATYPPNINDPIWKVRIKGTTLQGFDPLPPVADKIDVDALNNFYQRWYTPDMVTLYVAGPVDKRALEDGINKAFSGLEGKRQAPVSVATLPPMKPLSVHAVSENQKEDVLSLVWDLNWSSVKDSAALNRYWLNDLAREALFGALQQSMGKKNEKFMAMNMDCRMQYQRASCMLSVQAPNEKIPAITAELAGELAVLKEKGISADSFNGLIALKQAQLQQLFAIYARTTTDILINQRLMSQQSNIIDIPPEQYQRLRQLFLNSLTPEVLNAEIHAILEQDTGFIFTQPKGEPEMNVEQLRAQFDKVMHPGKAVAAAEKAASVAEKAAADAEQAKAEQAEKVAEAAEKATTEKAAAEKIAAEQANSQPAQPAEAQAPLSVVKPAEPEKPAVAPAKKGEQPGNAEPPAADNAGADGVSA</sequence>
<dbReference type="Pfam" id="PF00675">
    <property type="entry name" value="Peptidase_M16"/>
    <property type="match status" value="1"/>
</dbReference>
<reference evidence="10 11" key="1">
    <citation type="submission" date="2019-09" db="EMBL/GenBank/DDBJ databases">
        <title>Draft genome sequence of various Type strains from the CCUG.</title>
        <authorList>
            <person name="Pineiro-Iglesias B."/>
            <person name="Tunovic T."/>
            <person name="Unosson C."/>
            <person name="Inganas E."/>
            <person name="Ohlen M."/>
            <person name="Cardew S."/>
            <person name="Jensie-Markopoulos S."/>
            <person name="Salva-Serra F."/>
            <person name="Jaen-Luchoro D."/>
            <person name="Karlsson R."/>
            <person name="Svensson-Stadler L."/>
            <person name="Chun J."/>
            <person name="Moore E."/>
        </authorList>
    </citation>
    <scope>NUCLEOTIDE SEQUENCE [LARGE SCALE GENOMIC DNA]</scope>
    <source>
        <strain evidence="10 11">CCUG 53682T</strain>
    </source>
</reference>
<dbReference type="Proteomes" id="UP000322181">
    <property type="component" value="Unassembled WGS sequence"/>
</dbReference>
<protein>
    <submittedName>
        <fullName evidence="10">Insulinase family protein</fullName>
    </submittedName>
</protein>
<feature type="domain" description="Peptidase M16 C-terminal" evidence="9">
    <location>
        <begin position="199"/>
        <end position="374"/>
    </location>
</feature>
<accession>A0A5M9R0Y3</accession>
<dbReference type="EMBL" id="VXKB01000004">
    <property type="protein sequence ID" value="KAA8714303.1"/>
    <property type="molecule type" value="Genomic_DNA"/>
</dbReference>
<feature type="compositionally biased region" description="Low complexity" evidence="6">
    <location>
        <begin position="524"/>
        <end position="557"/>
    </location>
</feature>
<dbReference type="InterPro" id="IPR011765">
    <property type="entry name" value="Pept_M16_N"/>
</dbReference>
<dbReference type="RefSeq" id="WP_067368797.1">
    <property type="nucleotide sequence ID" value="NZ_BAAAFS010000004.1"/>
</dbReference>
<evidence type="ECO:0000256" key="3">
    <source>
        <dbReference type="ARBA" id="ARBA00022801"/>
    </source>
</evidence>
<feature type="compositionally biased region" description="Basic and acidic residues" evidence="6">
    <location>
        <begin position="501"/>
        <end position="523"/>
    </location>
</feature>
<feature type="chain" id="PRO_5024422295" evidence="7">
    <location>
        <begin position="24"/>
        <end position="581"/>
    </location>
</feature>
<evidence type="ECO:0000256" key="4">
    <source>
        <dbReference type="ARBA" id="ARBA00022833"/>
    </source>
</evidence>
<gene>
    <name evidence="10" type="ORF">F4V73_14695</name>
</gene>
<dbReference type="OrthoDB" id="9811314at2"/>
<keyword evidence="7" id="KW-0732">Signal</keyword>
<evidence type="ECO:0000259" key="8">
    <source>
        <dbReference type="Pfam" id="PF00675"/>
    </source>
</evidence>
<evidence type="ECO:0000256" key="7">
    <source>
        <dbReference type="SAM" id="SignalP"/>
    </source>
</evidence>
<dbReference type="AlphaFoldDB" id="A0A5M9R0Y3"/>
<feature type="signal peptide" evidence="7">
    <location>
        <begin position="1"/>
        <end position="23"/>
    </location>
</feature>
<name>A0A5M9R0Y3_9GAMM</name>
<evidence type="ECO:0000256" key="2">
    <source>
        <dbReference type="ARBA" id="ARBA00022670"/>
    </source>
</evidence>
<evidence type="ECO:0000313" key="11">
    <source>
        <dbReference type="Proteomes" id="UP000322181"/>
    </source>
</evidence>
<keyword evidence="4" id="KW-0862">Zinc</keyword>
<evidence type="ECO:0000256" key="6">
    <source>
        <dbReference type="SAM" id="MobiDB-lite"/>
    </source>
</evidence>
<evidence type="ECO:0000256" key="1">
    <source>
        <dbReference type="ARBA" id="ARBA00007261"/>
    </source>
</evidence>
<dbReference type="Gene3D" id="3.30.830.10">
    <property type="entry name" value="Metalloenzyme, LuxS/M16 peptidase-like"/>
    <property type="match status" value="2"/>
</dbReference>
<dbReference type="PANTHER" id="PTHR43690">
    <property type="entry name" value="NARDILYSIN"/>
    <property type="match status" value="1"/>
</dbReference>
<dbReference type="InterPro" id="IPR011249">
    <property type="entry name" value="Metalloenz_LuxS/M16"/>
</dbReference>
<evidence type="ECO:0000259" key="9">
    <source>
        <dbReference type="Pfam" id="PF05193"/>
    </source>
</evidence>
<evidence type="ECO:0000256" key="5">
    <source>
        <dbReference type="ARBA" id="ARBA00023049"/>
    </source>
</evidence>
<evidence type="ECO:0000313" key="10">
    <source>
        <dbReference type="EMBL" id="KAA8714303.1"/>
    </source>
</evidence>
<dbReference type="InterPro" id="IPR050626">
    <property type="entry name" value="Peptidase_M16"/>
</dbReference>
<keyword evidence="5" id="KW-0482">Metalloprotease</keyword>
<comment type="caution">
    <text evidence="10">The sequence shown here is derived from an EMBL/GenBank/DDBJ whole genome shotgun (WGS) entry which is preliminary data.</text>
</comment>